<dbReference type="Proteomes" id="UP000824890">
    <property type="component" value="Unassembled WGS sequence"/>
</dbReference>
<feature type="signal peptide" evidence="1">
    <location>
        <begin position="1"/>
        <end position="25"/>
    </location>
</feature>
<organism evidence="2 3">
    <name type="scientific">Brassica napus</name>
    <name type="common">Rape</name>
    <dbReference type="NCBI Taxonomy" id="3708"/>
    <lineage>
        <taxon>Eukaryota</taxon>
        <taxon>Viridiplantae</taxon>
        <taxon>Streptophyta</taxon>
        <taxon>Embryophyta</taxon>
        <taxon>Tracheophyta</taxon>
        <taxon>Spermatophyta</taxon>
        <taxon>Magnoliopsida</taxon>
        <taxon>eudicotyledons</taxon>
        <taxon>Gunneridae</taxon>
        <taxon>Pentapetalae</taxon>
        <taxon>rosids</taxon>
        <taxon>malvids</taxon>
        <taxon>Brassicales</taxon>
        <taxon>Brassicaceae</taxon>
        <taxon>Brassiceae</taxon>
        <taxon>Brassica</taxon>
    </lineage>
</organism>
<evidence type="ECO:0008006" key="4">
    <source>
        <dbReference type="Google" id="ProtNLM"/>
    </source>
</evidence>
<keyword evidence="1" id="KW-0732">Signal</keyword>
<comment type="caution">
    <text evidence="2">The sequence shown here is derived from an EMBL/GenBank/DDBJ whole genome shotgun (WGS) entry which is preliminary data.</text>
</comment>
<feature type="non-terminal residue" evidence="2">
    <location>
        <position position="1"/>
    </location>
</feature>
<reference evidence="2 3" key="1">
    <citation type="submission" date="2021-05" db="EMBL/GenBank/DDBJ databases">
        <title>Genome Assembly of Synthetic Allotetraploid Brassica napus Reveals Homoeologous Exchanges between Subgenomes.</title>
        <authorList>
            <person name="Davis J.T."/>
        </authorList>
    </citation>
    <scope>NUCLEOTIDE SEQUENCE [LARGE SCALE GENOMIC DNA]</scope>
    <source>
        <strain evidence="3">cv. Da-Ae</strain>
        <tissue evidence="2">Seedling</tissue>
    </source>
</reference>
<gene>
    <name evidence="2" type="ORF">HID58_007187</name>
</gene>
<evidence type="ECO:0000313" key="2">
    <source>
        <dbReference type="EMBL" id="KAH0939726.1"/>
    </source>
</evidence>
<proteinExistence type="predicted"/>
<protein>
    <recommendedName>
        <fullName evidence="4">Defensin-like protein</fullName>
    </recommendedName>
</protein>
<accession>A0ABQ8EGF7</accession>
<dbReference type="EMBL" id="JAGKQM010000002">
    <property type="protein sequence ID" value="KAH0939726.1"/>
    <property type="molecule type" value="Genomic_DNA"/>
</dbReference>
<sequence length="91" mass="10215">EMASRALSIMLISLVLSCVSIWLEANVPTIEGYKDHIRTCGSTDECEGIWCKQGRLGECLTWTCDLDEDCRKLVRCDRTPGPYCMEGMCTC</sequence>
<keyword evidence="3" id="KW-1185">Reference proteome</keyword>
<evidence type="ECO:0000313" key="3">
    <source>
        <dbReference type="Proteomes" id="UP000824890"/>
    </source>
</evidence>
<feature type="chain" id="PRO_5047521483" description="Defensin-like protein" evidence="1">
    <location>
        <begin position="26"/>
        <end position="91"/>
    </location>
</feature>
<evidence type="ECO:0000256" key="1">
    <source>
        <dbReference type="SAM" id="SignalP"/>
    </source>
</evidence>
<name>A0ABQ8EGF7_BRANA</name>